<evidence type="ECO:0000256" key="13">
    <source>
        <dbReference type="ARBA" id="ARBA00023180"/>
    </source>
</evidence>
<reference evidence="19 20" key="1">
    <citation type="journal article" date="2021" name="Sci. Rep.">
        <title>Genome sequencing of the multicellular alga Astrephomene provides insights into convergent evolution of germ-soma differentiation.</title>
        <authorList>
            <person name="Yamashita S."/>
            <person name="Yamamoto K."/>
            <person name="Matsuzaki R."/>
            <person name="Suzuki S."/>
            <person name="Yamaguchi H."/>
            <person name="Hirooka S."/>
            <person name="Minakuchi Y."/>
            <person name="Miyagishima S."/>
            <person name="Kawachi M."/>
            <person name="Toyoda A."/>
            <person name="Nozaki H."/>
        </authorList>
    </citation>
    <scope>NUCLEOTIDE SEQUENCE [LARGE SCALE GENOMIC DNA]</scope>
    <source>
        <strain evidence="19 20">NIES-4017</strain>
    </source>
</reference>
<dbReference type="EMBL" id="BMAR01000004">
    <property type="protein sequence ID" value="GFR42774.1"/>
    <property type="molecule type" value="Genomic_DNA"/>
</dbReference>
<dbReference type="Pfam" id="PF13640">
    <property type="entry name" value="2OG-FeII_Oxy_3"/>
    <property type="match status" value="1"/>
</dbReference>
<feature type="region of interest" description="Disordered" evidence="15">
    <location>
        <begin position="270"/>
        <end position="292"/>
    </location>
</feature>
<protein>
    <recommendedName>
        <fullName evidence="4">procollagen-proline 4-dioxygenase</fullName>
        <ecNumber evidence="4">1.14.11.2</ecNumber>
    </recommendedName>
</protein>
<dbReference type="GO" id="GO:0004656">
    <property type="term" value="F:procollagen-proline 4-dioxygenase activity"/>
    <property type="evidence" value="ECO:0007669"/>
    <property type="project" value="UniProtKB-EC"/>
</dbReference>
<feature type="domain" description="Fe2OG dioxygenase" evidence="17">
    <location>
        <begin position="139"/>
        <end position="259"/>
    </location>
</feature>
<feature type="domain" description="ShKT" evidence="18">
    <location>
        <begin position="293"/>
        <end position="327"/>
    </location>
</feature>
<dbReference type="AlphaFoldDB" id="A0AAD3DKE8"/>
<keyword evidence="10" id="KW-0560">Oxidoreductase</keyword>
<gene>
    <name evidence="19" type="ORF">Agub_g3735</name>
</gene>
<dbReference type="SUPFAM" id="SSF51197">
    <property type="entry name" value="Clavaminate synthase-like"/>
    <property type="match status" value="1"/>
</dbReference>
<evidence type="ECO:0000256" key="10">
    <source>
        <dbReference type="ARBA" id="ARBA00023002"/>
    </source>
</evidence>
<evidence type="ECO:0000256" key="4">
    <source>
        <dbReference type="ARBA" id="ARBA00012269"/>
    </source>
</evidence>
<evidence type="ECO:0000256" key="8">
    <source>
        <dbReference type="ARBA" id="ARBA00022968"/>
    </source>
</evidence>
<keyword evidence="12" id="KW-0472">Membrane</keyword>
<evidence type="ECO:0000256" key="16">
    <source>
        <dbReference type="SAM" id="SignalP"/>
    </source>
</evidence>
<evidence type="ECO:0000256" key="6">
    <source>
        <dbReference type="ARBA" id="ARBA00022723"/>
    </source>
</evidence>
<keyword evidence="9" id="KW-1133">Transmembrane helix</keyword>
<keyword evidence="13" id="KW-0325">Glycoprotein</keyword>
<name>A0AAD3DKE8_9CHLO</name>
<evidence type="ECO:0000313" key="20">
    <source>
        <dbReference type="Proteomes" id="UP001054857"/>
    </source>
</evidence>
<dbReference type="SMART" id="SM00702">
    <property type="entry name" value="P4Hc"/>
    <property type="match status" value="1"/>
</dbReference>
<dbReference type="InterPro" id="IPR003582">
    <property type="entry name" value="ShKT_dom"/>
</dbReference>
<feature type="chain" id="PRO_5042232033" description="procollagen-proline 4-dioxygenase" evidence="16">
    <location>
        <begin position="17"/>
        <end position="363"/>
    </location>
</feature>
<dbReference type="InterPro" id="IPR044862">
    <property type="entry name" value="Pro_4_hyd_alph_FE2OG_OXY"/>
</dbReference>
<dbReference type="PROSITE" id="PS51670">
    <property type="entry name" value="SHKT"/>
    <property type="match status" value="1"/>
</dbReference>
<dbReference type="SMART" id="SM00254">
    <property type="entry name" value="ShKT"/>
    <property type="match status" value="1"/>
</dbReference>
<dbReference type="Pfam" id="PF01549">
    <property type="entry name" value="ShK"/>
    <property type="match status" value="1"/>
</dbReference>
<evidence type="ECO:0000313" key="19">
    <source>
        <dbReference type="EMBL" id="GFR42774.1"/>
    </source>
</evidence>
<evidence type="ECO:0000259" key="17">
    <source>
        <dbReference type="PROSITE" id="PS51471"/>
    </source>
</evidence>
<evidence type="ECO:0000256" key="11">
    <source>
        <dbReference type="ARBA" id="ARBA00023004"/>
    </source>
</evidence>
<evidence type="ECO:0000256" key="1">
    <source>
        <dbReference type="ARBA" id="ARBA00001961"/>
    </source>
</evidence>
<dbReference type="EC" id="1.14.11.2" evidence="4"/>
<keyword evidence="20" id="KW-1185">Reference proteome</keyword>
<dbReference type="PANTHER" id="PTHR10869">
    <property type="entry name" value="PROLYL 4-HYDROXYLASE ALPHA SUBUNIT"/>
    <property type="match status" value="1"/>
</dbReference>
<keyword evidence="6" id="KW-0479">Metal-binding</keyword>
<organism evidence="19 20">
    <name type="scientific">Astrephomene gubernaculifera</name>
    <dbReference type="NCBI Taxonomy" id="47775"/>
    <lineage>
        <taxon>Eukaryota</taxon>
        <taxon>Viridiplantae</taxon>
        <taxon>Chlorophyta</taxon>
        <taxon>core chlorophytes</taxon>
        <taxon>Chlorophyceae</taxon>
        <taxon>CS clade</taxon>
        <taxon>Chlamydomonadales</taxon>
        <taxon>Astrephomenaceae</taxon>
        <taxon>Astrephomene</taxon>
    </lineage>
</organism>
<accession>A0AAD3DKE8</accession>
<evidence type="ECO:0000259" key="18">
    <source>
        <dbReference type="PROSITE" id="PS51670"/>
    </source>
</evidence>
<evidence type="ECO:0000256" key="2">
    <source>
        <dbReference type="ARBA" id="ARBA00004648"/>
    </source>
</evidence>
<evidence type="ECO:0000256" key="15">
    <source>
        <dbReference type="SAM" id="MobiDB-lite"/>
    </source>
</evidence>
<dbReference type="Proteomes" id="UP001054857">
    <property type="component" value="Unassembled WGS sequence"/>
</dbReference>
<comment type="catalytic activity">
    <reaction evidence="14">
        <text>L-prolyl-[collagen] + 2-oxoglutarate + O2 = trans-4-hydroxy-L-prolyl-[collagen] + succinate + CO2</text>
        <dbReference type="Rhea" id="RHEA:18945"/>
        <dbReference type="Rhea" id="RHEA-COMP:11676"/>
        <dbReference type="Rhea" id="RHEA-COMP:11680"/>
        <dbReference type="ChEBI" id="CHEBI:15379"/>
        <dbReference type="ChEBI" id="CHEBI:16526"/>
        <dbReference type="ChEBI" id="CHEBI:16810"/>
        <dbReference type="ChEBI" id="CHEBI:30031"/>
        <dbReference type="ChEBI" id="CHEBI:50342"/>
        <dbReference type="ChEBI" id="CHEBI:61965"/>
        <dbReference type="EC" id="1.14.11.2"/>
    </reaction>
</comment>
<feature type="signal peptide" evidence="16">
    <location>
        <begin position="1"/>
        <end position="16"/>
    </location>
</feature>
<dbReference type="GO" id="GO:0005506">
    <property type="term" value="F:iron ion binding"/>
    <property type="evidence" value="ECO:0007669"/>
    <property type="project" value="InterPro"/>
</dbReference>
<keyword evidence="16" id="KW-0732">Signal</keyword>
<dbReference type="GO" id="GO:0031418">
    <property type="term" value="F:L-ascorbic acid binding"/>
    <property type="evidence" value="ECO:0007669"/>
    <property type="project" value="InterPro"/>
</dbReference>
<comment type="subcellular location">
    <subcellularLocation>
        <location evidence="2">Endoplasmic reticulum membrane</location>
        <topology evidence="2">Single-pass type II membrane protein</topology>
    </subcellularLocation>
</comment>
<sequence>MRATLPLIFLLHVVLALSGSDFEERLIGWQGETYTHSHGPPDEWALTLDEPEGVPWVETVSWSPRVFVYHNFLSSAECRHIKRVAAPMMKQSSVVGQNGSSVLDTYRTSYGTFVKRRHDPVIERVLRRVAAWTKTPVENQEDLQVLRYGVGQKYGAHTDSLIDDSPRMATVLLYLHDTEEGGETAFTSPAASWLDPQLEERLGPFSECARGHVAFRPKKGDALMFWSIKPDGTHDPLSMHTGCPVVRGVKWTATSWVHTMPYNYEDYLKQGNPGKGGRGSGGDEEREGEPGACEDFHSQCSTWASSGECSKNPTYMNANCGRACRRCEPCDADQLSGTERLACINRNRKKLGFLVYDTTELEW</sequence>
<evidence type="ECO:0000256" key="12">
    <source>
        <dbReference type="ARBA" id="ARBA00023136"/>
    </source>
</evidence>
<dbReference type="InterPro" id="IPR005123">
    <property type="entry name" value="Oxoglu/Fe-dep_dioxygenase_dom"/>
</dbReference>
<dbReference type="InterPro" id="IPR045054">
    <property type="entry name" value="P4HA-like"/>
</dbReference>
<dbReference type="PROSITE" id="PS51471">
    <property type="entry name" value="FE2OG_OXY"/>
    <property type="match status" value="1"/>
</dbReference>
<dbReference type="InterPro" id="IPR006620">
    <property type="entry name" value="Pro_4_hyd_alph"/>
</dbReference>
<dbReference type="Gene3D" id="2.60.120.620">
    <property type="entry name" value="q2cbj1_9rhob like domain"/>
    <property type="match status" value="1"/>
</dbReference>
<keyword evidence="7" id="KW-0223">Dioxygenase</keyword>
<evidence type="ECO:0000256" key="3">
    <source>
        <dbReference type="ARBA" id="ARBA00006511"/>
    </source>
</evidence>
<dbReference type="GO" id="GO:0005789">
    <property type="term" value="C:endoplasmic reticulum membrane"/>
    <property type="evidence" value="ECO:0007669"/>
    <property type="project" value="UniProtKB-SubCell"/>
</dbReference>
<comment type="similarity">
    <text evidence="3">Belongs to the P4HA family.</text>
</comment>
<keyword evidence="11" id="KW-0408">Iron</keyword>
<proteinExistence type="inferred from homology"/>
<dbReference type="FunFam" id="2.60.120.620:FF:000002">
    <property type="entry name" value="Prolyl 4-hydroxylase 4"/>
    <property type="match status" value="1"/>
</dbReference>
<comment type="caution">
    <text evidence="19">The sequence shown here is derived from an EMBL/GenBank/DDBJ whole genome shotgun (WGS) entry which is preliminary data.</text>
</comment>
<evidence type="ECO:0000256" key="5">
    <source>
        <dbReference type="ARBA" id="ARBA00022692"/>
    </source>
</evidence>
<keyword evidence="8" id="KW-0735">Signal-anchor</keyword>
<evidence type="ECO:0000256" key="14">
    <source>
        <dbReference type="ARBA" id="ARBA00049169"/>
    </source>
</evidence>
<evidence type="ECO:0000256" key="7">
    <source>
        <dbReference type="ARBA" id="ARBA00022964"/>
    </source>
</evidence>
<evidence type="ECO:0000256" key="9">
    <source>
        <dbReference type="ARBA" id="ARBA00022989"/>
    </source>
</evidence>
<keyword evidence="5" id="KW-0812">Transmembrane</keyword>
<comment type="cofactor">
    <cofactor evidence="1">
        <name>L-ascorbate</name>
        <dbReference type="ChEBI" id="CHEBI:38290"/>
    </cofactor>
</comment>
<dbReference type="PANTHER" id="PTHR10869:SF238">
    <property type="entry name" value="PROLYL 4-HYDROXYLASE 6-RELATED"/>
    <property type="match status" value="1"/>
</dbReference>